<dbReference type="KEGG" id="msu:MS0505"/>
<dbReference type="Pfam" id="PF09864">
    <property type="entry name" value="MliC"/>
    <property type="match status" value="1"/>
</dbReference>
<dbReference type="STRING" id="221988.MS0505"/>
<evidence type="ECO:0000313" key="7">
    <source>
        <dbReference type="EMBL" id="AAU37112.1"/>
    </source>
</evidence>
<keyword evidence="3" id="KW-0564">Palmitate</keyword>
<keyword evidence="4" id="KW-0449">Lipoprotein</keyword>
<dbReference type="InterPro" id="IPR036328">
    <property type="entry name" value="MliC_sf"/>
</dbReference>
<keyword evidence="8" id="KW-1185">Reference proteome</keyword>
<evidence type="ECO:0000256" key="5">
    <source>
        <dbReference type="SAM" id="SignalP"/>
    </source>
</evidence>
<dbReference type="SUPFAM" id="SSF141488">
    <property type="entry name" value="YdhA-like"/>
    <property type="match status" value="1"/>
</dbReference>
<keyword evidence="1 5" id="KW-0732">Signal</keyword>
<dbReference type="InterPro" id="IPR018660">
    <property type="entry name" value="MliC"/>
</dbReference>
<proteinExistence type="predicted"/>
<dbReference type="EMBL" id="AE016827">
    <property type="protein sequence ID" value="AAU37112.1"/>
    <property type="molecule type" value="Genomic_DNA"/>
</dbReference>
<dbReference type="HOGENOM" id="CLU_145841_0_0_6"/>
<dbReference type="InterPro" id="IPR012097">
    <property type="entry name" value="OapB"/>
</dbReference>
<dbReference type="AlphaFoldDB" id="Q65V98"/>
<dbReference type="Gene3D" id="2.40.128.200">
    <property type="match status" value="1"/>
</dbReference>
<evidence type="ECO:0000259" key="6">
    <source>
        <dbReference type="Pfam" id="PF09864"/>
    </source>
</evidence>
<gene>
    <name evidence="7" type="ordered locus">MS0505</name>
</gene>
<dbReference type="RefSeq" id="WP_011199684.1">
    <property type="nucleotide sequence ID" value="NC_006300.1"/>
</dbReference>
<dbReference type="PIRSF" id="PIRSF007352">
    <property type="entry name" value="OapB"/>
    <property type="match status" value="1"/>
</dbReference>
<organism evidence="7 8">
    <name type="scientific">Mannheimia succiniciproducens (strain KCTC 0769BP / MBEL55E)</name>
    <dbReference type="NCBI Taxonomy" id="221988"/>
    <lineage>
        <taxon>Bacteria</taxon>
        <taxon>Pseudomonadati</taxon>
        <taxon>Pseudomonadota</taxon>
        <taxon>Gammaproteobacteria</taxon>
        <taxon>Pasteurellales</taxon>
        <taxon>Pasteurellaceae</taxon>
        <taxon>Basfia</taxon>
    </lineage>
</organism>
<keyword evidence="2" id="KW-0472">Membrane</keyword>
<evidence type="ECO:0000256" key="1">
    <source>
        <dbReference type="ARBA" id="ARBA00022729"/>
    </source>
</evidence>
<dbReference type="PROSITE" id="PS51257">
    <property type="entry name" value="PROKAR_LIPOPROTEIN"/>
    <property type="match status" value="1"/>
</dbReference>
<feature type="domain" description="C-type lysozyme inhibitor" evidence="6">
    <location>
        <begin position="50"/>
        <end position="120"/>
    </location>
</feature>
<reference evidence="7 8" key="1">
    <citation type="journal article" date="2004" name="Nat. Biotechnol.">
        <title>The genome sequence of the capnophilic rumen bacterium Mannheimia succiniciproducens.</title>
        <authorList>
            <person name="Hong S.H."/>
            <person name="Kim J.S."/>
            <person name="Lee S.Y."/>
            <person name="In Y.H."/>
            <person name="Choi S.S."/>
            <person name="Rih J.-K."/>
            <person name="Kim C.H."/>
            <person name="Jeong H."/>
            <person name="Hur C.G."/>
            <person name="Kim J.J."/>
        </authorList>
    </citation>
    <scope>NUCLEOTIDE SEQUENCE [LARGE SCALE GENOMIC DNA]</scope>
    <source>
        <strain evidence="8">KCTC 0769BP / MBEL55E</strain>
    </source>
</reference>
<evidence type="ECO:0000313" key="8">
    <source>
        <dbReference type="Proteomes" id="UP000000607"/>
    </source>
</evidence>
<evidence type="ECO:0000256" key="2">
    <source>
        <dbReference type="ARBA" id="ARBA00023136"/>
    </source>
</evidence>
<accession>Q65V98</accession>
<feature type="signal peptide" evidence="5">
    <location>
        <begin position="1"/>
        <end position="22"/>
    </location>
</feature>
<evidence type="ECO:0000256" key="3">
    <source>
        <dbReference type="ARBA" id="ARBA00023139"/>
    </source>
</evidence>
<name>Q65V98_MANSM</name>
<feature type="chain" id="PRO_5004268220" description="C-type lysozyme inhibitor domain-containing protein" evidence="5">
    <location>
        <begin position="23"/>
        <end position="147"/>
    </location>
</feature>
<dbReference type="Proteomes" id="UP000000607">
    <property type="component" value="Chromosome"/>
</dbReference>
<sequence length="147" mass="16191">MKTLLLLSTMLLMTACSNSVSVLPLPSTAKPAVKTAVMDKTTQKGTATLYRCKDDKEVRVVRNINTGNKSKKRQKSGSVINLTFNNVTQKLTSTVSESGNSYTNIHWHWFERGDANMLTTSVGKVLAEQCIIQKASPLEALEKDTNK</sequence>
<evidence type="ECO:0000256" key="4">
    <source>
        <dbReference type="ARBA" id="ARBA00023288"/>
    </source>
</evidence>
<protein>
    <recommendedName>
        <fullName evidence="6">C-type lysozyme inhibitor domain-containing protein</fullName>
    </recommendedName>
</protein>
<dbReference type="eggNOG" id="ENOG5031K1H">
    <property type="taxonomic scope" value="Bacteria"/>
</dbReference>